<dbReference type="NCBIfam" id="NF006330">
    <property type="entry name" value="PRK08560.1"/>
    <property type="match status" value="2"/>
</dbReference>
<dbReference type="GO" id="GO:0004831">
    <property type="term" value="F:tyrosine-tRNA ligase activity"/>
    <property type="evidence" value="ECO:0007669"/>
    <property type="project" value="UniProtKB-EC"/>
</dbReference>
<keyword evidence="5" id="KW-0963">Cytoplasm</keyword>
<dbReference type="GO" id="GO:0006418">
    <property type="term" value="P:tRNA aminoacylation for protein translation"/>
    <property type="evidence" value="ECO:0007669"/>
    <property type="project" value="InterPro"/>
</dbReference>
<dbReference type="PANTHER" id="PTHR46264">
    <property type="entry name" value="TYROSINE-TRNA LIGASE"/>
    <property type="match status" value="1"/>
</dbReference>
<sequence>MEALSINAPTQASTLPSRLQISEEVEKRYNVVRTVGEQCIHDDELKDLLAKKAAPVCYDGFEPSGRMHIAQGLMKIMNVNKLTSAGCRVKIWIADWFAYMNNKLGGDLKKIRVVGEYFKEIFQAAGMNSENVEFLWSSDEINAKGDEYWPLVMDIACRNSLAQIKRCMPIMGLSENEELSAAHILYVCMQCADTFFLEADICQLGMDQQTVNLLARDYCDVVKRENKPVILSHHMLPGLQQGQKKMSKSDPSSAIFMEDEEAEVNVKIKKAYCPPDIVEGNPCLEYVKHIILPWFSEFTVERDEKYGGNRTFKSFEDITTDYESGQLHPKDLKDALSKALNKILQPVRDHFKTNSRAKNLLKQVKGYKVTRVMPTASSTKEEDLSINTSASSSAAGLQMSEEAEMKYKIVRSIGEECIQEDELKNLLAKKPAPICYDGFEPSGRMHIAQGVMKVTNVNKLTSAGCQVKIWIADWFAQLNNKLGGDLERIRVVGEYFKEIWQAGGMNNDKVEFLWASDEINGKGSKYWPLVMDIARRNNLRRILRCGQIMGRSETEVLSAAQILYPCMQCADIFLLERKVNMLAREYCADIKRKNKPIILSHHMLPGLQQGQEKMSKSDPSSAIFMEDEEADVNEKISKAYCPPKTVEGNPCLEYVKYIVLPRFNEFKVESEKNGGNKTFNSFEDIVADYETGELHPEDLKKALMKALNITLQPVRDHFKTNERAKNLLEQVKAFRVTSQIRCGERGGGGSWNEKKTRGSQSVPLDDDAPFVLAATTKTRHKALMYHRLT</sequence>
<dbReference type="SUPFAM" id="SSF52374">
    <property type="entry name" value="Nucleotidylyl transferase"/>
    <property type="match status" value="2"/>
</dbReference>
<reference evidence="13 14" key="1">
    <citation type="submission" date="2020-09" db="EMBL/GenBank/DDBJ databases">
        <authorList>
            <person name="Ashkenazy H."/>
        </authorList>
    </citation>
    <scope>NUCLEOTIDE SEQUENCE [LARGE SCALE GENOMIC DNA]</scope>
    <source>
        <strain evidence="14">cv. Cdm-0</strain>
    </source>
</reference>
<keyword evidence="8" id="KW-0067">ATP-binding</keyword>
<evidence type="ECO:0000256" key="12">
    <source>
        <dbReference type="ARBA" id="ARBA00048248"/>
    </source>
</evidence>
<protein>
    <recommendedName>
        <fullName evidence="4">tyrosine--tRNA ligase</fullName>
        <ecNumber evidence="4">6.1.1.1</ecNumber>
    </recommendedName>
    <alternativeName>
        <fullName evidence="11">Tyrosyl-tRNA synthetase</fullName>
    </alternativeName>
</protein>
<evidence type="ECO:0000256" key="10">
    <source>
        <dbReference type="ARBA" id="ARBA00023146"/>
    </source>
</evidence>
<evidence type="ECO:0000256" key="4">
    <source>
        <dbReference type="ARBA" id="ARBA00013160"/>
    </source>
</evidence>
<dbReference type="InterPro" id="IPR050489">
    <property type="entry name" value="Tyr-tRNA_synthase"/>
</dbReference>
<dbReference type="FunFam" id="3.40.50.620:FF:000085">
    <property type="entry name" value="Tyrosine--tRNA ligase 1 cytoplasmic"/>
    <property type="match status" value="2"/>
</dbReference>
<dbReference type="PANTHER" id="PTHR46264:SF4">
    <property type="entry name" value="TYROSINE--TRNA LIGASE, CYTOPLASMIC"/>
    <property type="match status" value="1"/>
</dbReference>
<dbReference type="InterPro" id="IPR002305">
    <property type="entry name" value="aa-tRNA-synth_Ic"/>
</dbReference>
<evidence type="ECO:0000256" key="7">
    <source>
        <dbReference type="ARBA" id="ARBA00022741"/>
    </source>
</evidence>
<keyword evidence="10" id="KW-0030">Aminoacyl-tRNA synthetase</keyword>
<evidence type="ECO:0000256" key="2">
    <source>
        <dbReference type="ARBA" id="ARBA00004514"/>
    </source>
</evidence>
<evidence type="ECO:0000256" key="8">
    <source>
        <dbReference type="ARBA" id="ARBA00022840"/>
    </source>
</evidence>
<dbReference type="EC" id="6.1.1.1" evidence="4"/>
<evidence type="ECO:0000256" key="1">
    <source>
        <dbReference type="ARBA" id="ARBA00002025"/>
    </source>
</evidence>
<dbReference type="EMBL" id="LR881466">
    <property type="protein sequence ID" value="CAD5313911.1"/>
    <property type="molecule type" value="Genomic_DNA"/>
</dbReference>
<evidence type="ECO:0000313" key="13">
    <source>
        <dbReference type="EMBL" id="CAD5313911.1"/>
    </source>
</evidence>
<evidence type="ECO:0000256" key="5">
    <source>
        <dbReference type="ARBA" id="ARBA00022490"/>
    </source>
</evidence>
<keyword evidence="7" id="KW-0547">Nucleotide-binding</keyword>
<comment type="catalytic activity">
    <reaction evidence="12">
        <text>tRNA(Tyr) + L-tyrosine + ATP = L-tyrosyl-tRNA(Tyr) + AMP + diphosphate + H(+)</text>
        <dbReference type="Rhea" id="RHEA:10220"/>
        <dbReference type="Rhea" id="RHEA-COMP:9706"/>
        <dbReference type="Rhea" id="RHEA-COMP:9707"/>
        <dbReference type="ChEBI" id="CHEBI:15378"/>
        <dbReference type="ChEBI" id="CHEBI:30616"/>
        <dbReference type="ChEBI" id="CHEBI:33019"/>
        <dbReference type="ChEBI" id="CHEBI:58315"/>
        <dbReference type="ChEBI" id="CHEBI:78442"/>
        <dbReference type="ChEBI" id="CHEBI:78536"/>
        <dbReference type="ChEBI" id="CHEBI:456215"/>
        <dbReference type="EC" id="6.1.1.1"/>
    </reaction>
</comment>
<dbReference type="FunFam" id="3.40.50.620:FF:000103">
    <property type="entry name" value="tyrosine--tRNA ligase 1, cytoplasmic"/>
    <property type="match status" value="2"/>
</dbReference>
<dbReference type="Gene3D" id="3.40.50.620">
    <property type="entry name" value="HUPs"/>
    <property type="match status" value="4"/>
</dbReference>
<dbReference type="Proteomes" id="UP000516314">
    <property type="component" value="Chromosome 1"/>
</dbReference>
<dbReference type="GO" id="GO:0005829">
    <property type="term" value="C:cytosol"/>
    <property type="evidence" value="ECO:0007669"/>
    <property type="project" value="UniProtKB-SubCell"/>
</dbReference>
<gene>
    <name evidence="13" type="ORF">AT9943_LOCUS2388</name>
</gene>
<organism evidence="13 14">
    <name type="scientific">Arabidopsis thaliana</name>
    <name type="common">Mouse-ear cress</name>
    <dbReference type="NCBI Taxonomy" id="3702"/>
    <lineage>
        <taxon>Eukaryota</taxon>
        <taxon>Viridiplantae</taxon>
        <taxon>Streptophyta</taxon>
        <taxon>Embryophyta</taxon>
        <taxon>Tracheophyta</taxon>
        <taxon>Spermatophyta</taxon>
        <taxon>Magnoliopsida</taxon>
        <taxon>eudicotyledons</taxon>
        <taxon>Gunneridae</taxon>
        <taxon>Pentapetalae</taxon>
        <taxon>rosids</taxon>
        <taxon>malvids</taxon>
        <taxon>Brassicales</taxon>
        <taxon>Brassicaceae</taxon>
        <taxon>Camelineae</taxon>
        <taxon>Arabidopsis</taxon>
    </lineage>
</organism>
<keyword evidence="9" id="KW-0648">Protein biosynthesis</keyword>
<comment type="function">
    <text evidence="1">Catalyzes the attachment of tyrosine to tRNA(Tyr) in a two-step reaction: tyrosine is first activated by ATP to form Tyr-AMP and then transferred to the acceptor end of tRNA(Tyr).</text>
</comment>
<evidence type="ECO:0000256" key="6">
    <source>
        <dbReference type="ARBA" id="ARBA00022598"/>
    </source>
</evidence>
<evidence type="ECO:0000313" key="14">
    <source>
        <dbReference type="Proteomes" id="UP000516314"/>
    </source>
</evidence>
<evidence type="ECO:0000256" key="11">
    <source>
        <dbReference type="ARBA" id="ARBA00033323"/>
    </source>
</evidence>
<comment type="similarity">
    <text evidence="3">Belongs to the class-I aminoacyl-tRNA synthetase family.</text>
</comment>
<dbReference type="GO" id="GO:0005524">
    <property type="term" value="F:ATP binding"/>
    <property type="evidence" value="ECO:0007669"/>
    <property type="project" value="UniProtKB-KW"/>
</dbReference>
<proteinExistence type="inferred from homology"/>
<dbReference type="Pfam" id="PF00579">
    <property type="entry name" value="tRNA-synt_1b"/>
    <property type="match status" value="2"/>
</dbReference>
<comment type="subcellular location">
    <subcellularLocation>
        <location evidence="2">Cytoplasm</location>
        <location evidence="2">Cytosol</location>
    </subcellularLocation>
</comment>
<evidence type="ECO:0000256" key="9">
    <source>
        <dbReference type="ARBA" id="ARBA00022917"/>
    </source>
</evidence>
<name>A0A7G2DZF7_ARATH</name>
<dbReference type="AlphaFoldDB" id="A0A7G2DZF7"/>
<evidence type="ECO:0000256" key="3">
    <source>
        <dbReference type="ARBA" id="ARBA00005594"/>
    </source>
</evidence>
<accession>A0A7G2DZF7</accession>
<dbReference type="InterPro" id="IPR014729">
    <property type="entry name" value="Rossmann-like_a/b/a_fold"/>
</dbReference>
<keyword evidence="6" id="KW-0436">Ligase</keyword>